<proteinExistence type="inferred from homology"/>
<keyword evidence="4" id="KW-0326">Glycosidase</keyword>
<comment type="similarity">
    <text evidence="3">Belongs to the glycosyl hydrolase 130 family.</text>
</comment>
<dbReference type="InterPro" id="IPR007184">
    <property type="entry name" value="Mannoside_phosphorylase"/>
</dbReference>
<dbReference type="EMBL" id="PCTA01000013">
    <property type="protein sequence ID" value="PIP61837.1"/>
    <property type="molecule type" value="Genomic_DNA"/>
</dbReference>
<organism evidence="4 5">
    <name type="scientific">Candidatus Roizmanbacteria bacterium CG22_combo_CG10-13_8_21_14_all_38_20</name>
    <dbReference type="NCBI Taxonomy" id="1974862"/>
    <lineage>
        <taxon>Bacteria</taxon>
        <taxon>Candidatus Roizmaniibacteriota</taxon>
    </lineage>
</organism>
<dbReference type="InterPro" id="IPR023296">
    <property type="entry name" value="Glyco_hydro_beta-prop_sf"/>
</dbReference>
<evidence type="ECO:0000256" key="3">
    <source>
        <dbReference type="ARBA" id="ARBA00024356"/>
    </source>
</evidence>
<dbReference type="GO" id="GO:0016757">
    <property type="term" value="F:glycosyltransferase activity"/>
    <property type="evidence" value="ECO:0007669"/>
    <property type="project" value="UniProtKB-KW"/>
</dbReference>
<dbReference type="Proteomes" id="UP000231246">
    <property type="component" value="Unassembled WGS sequence"/>
</dbReference>
<dbReference type="CDD" id="cd18614">
    <property type="entry name" value="GH130"/>
    <property type="match status" value="1"/>
</dbReference>
<keyword evidence="2" id="KW-0808">Transferase</keyword>
<dbReference type="PANTHER" id="PTHR34106">
    <property type="entry name" value="GLYCOSIDASE"/>
    <property type="match status" value="1"/>
</dbReference>
<dbReference type="SUPFAM" id="SSF75005">
    <property type="entry name" value="Arabinanase/levansucrase/invertase"/>
    <property type="match status" value="1"/>
</dbReference>
<dbReference type="GO" id="GO:0016798">
    <property type="term" value="F:hydrolase activity, acting on glycosyl bonds"/>
    <property type="evidence" value="ECO:0007669"/>
    <property type="project" value="UniProtKB-KW"/>
</dbReference>
<name>A0A2H0BVY0_9BACT</name>
<protein>
    <submittedName>
        <fullName evidence="4">Glycosidase</fullName>
    </submittedName>
</protein>
<comment type="caution">
    <text evidence="4">The sequence shown here is derived from an EMBL/GenBank/DDBJ whole genome shotgun (WGS) entry which is preliminary data.</text>
</comment>
<dbReference type="AlphaFoldDB" id="A0A2H0BVY0"/>
<sequence>MQVKLTRSSNNPILLPTNKPWENRYVYNPAVFELNGQIHLLYRAQGTDMISRLGLARLGKPDEVLERSFDPVFAPDPASEYEVLGVEDPRVTKIGDKYYILYTAASHYPEIVEFDEAHKRPENWRVRVSLAYTHDFQSFTRFGVVIGHIDSKDAALFPELINENYLMVHRVIPHARLAIATDARNYKERGPLFWPRPGMWDSKRIGMGAPPIKTVYGWLLFYHGVDDNMVYRLGLALLDVHNPAIVLGRSSEPILEPEEAYEKEGLVPKVVFTCGAVETSSEYLVYYGAGDAVVGLATVSKDIILKWTKHIYDSCSSFHTFEQYGRDEKLFTG</sequence>
<dbReference type="PIRSF" id="PIRSF016202">
    <property type="entry name" value="PH1107"/>
    <property type="match status" value="1"/>
</dbReference>
<keyword evidence="1" id="KW-0328">Glycosyltransferase</keyword>
<evidence type="ECO:0000256" key="1">
    <source>
        <dbReference type="ARBA" id="ARBA00022676"/>
    </source>
</evidence>
<dbReference type="Gene3D" id="2.115.10.20">
    <property type="entry name" value="Glycosyl hydrolase domain, family 43"/>
    <property type="match status" value="1"/>
</dbReference>
<dbReference type="PANTHER" id="PTHR34106:SF5">
    <property type="entry name" value="GLYCOSIDASE"/>
    <property type="match status" value="1"/>
</dbReference>
<reference evidence="4 5" key="1">
    <citation type="submission" date="2017-09" db="EMBL/GenBank/DDBJ databases">
        <title>Depth-based differentiation of microbial function through sediment-hosted aquifers and enrichment of novel symbionts in the deep terrestrial subsurface.</title>
        <authorList>
            <person name="Probst A.J."/>
            <person name="Ladd B."/>
            <person name="Jarett J.K."/>
            <person name="Geller-Mcgrath D.E."/>
            <person name="Sieber C.M."/>
            <person name="Emerson J.B."/>
            <person name="Anantharaman K."/>
            <person name="Thomas B.C."/>
            <person name="Malmstrom R."/>
            <person name="Stieglmeier M."/>
            <person name="Klingl A."/>
            <person name="Woyke T."/>
            <person name="Ryan C.M."/>
            <person name="Banfield J.F."/>
        </authorList>
    </citation>
    <scope>NUCLEOTIDE SEQUENCE [LARGE SCALE GENOMIC DNA]</scope>
    <source>
        <strain evidence="4">CG22_combo_CG10-13_8_21_14_all_38_20</strain>
    </source>
</reference>
<gene>
    <name evidence="4" type="ORF">COW99_01955</name>
</gene>
<evidence type="ECO:0000313" key="5">
    <source>
        <dbReference type="Proteomes" id="UP000231246"/>
    </source>
</evidence>
<evidence type="ECO:0000313" key="4">
    <source>
        <dbReference type="EMBL" id="PIP61837.1"/>
    </source>
</evidence>
<accession>A0A2H0BVY0</accession>
<dbReference type="Pfam" id="PF04041">
    <property type="entry name" value="Glyco_hydro_130"/>
    <property type="match status" value="1"/>
</dbReference>
<keyword evidence="4" id="KW-0378">Hydrolase</keyword>
<evidence type="ECO:0000256" key="2">
    <source>
        <dbReference type="ARBA" id="ARBA00022679"/>
    </source>
</evidence>